<dbReference type="AlphaFoldDB" id="A0A940S470"/>
<name>A0A940S470_9PROT</name>
<keyword evidence="2" id="KW-1185">Reference proteome</keyword>
<dbReference type="Pfam" id="PF09939">
    <property type="entry name" value="DUF2171"/>
    <property type="match status" value="1"/>
</dbReference>
<dbReference type="Proteomes" id="UP000677537">
    <property type="component" value="Unassembled WGS sequence"/>
</dbReference>
<gene>
    <name evidence="1" type="ORF">J5Y10_09370</name>
</gene>
<accession>A0A940S470</accession>
<sequence>MVDTTLIRAHMPVVDCRGRPVGTVDDLDAGRIKLTRSGSADGQHHYIPLADISSIDDDKVTSQLSLEEIEALFRGGEQREHTEG</sequence>
<dbReference type="InterPro" id="IPR018684">
    <property type="entry name" value="DUF2171"/>
</dbReference>
<protein>
    <submittedName>
        <fullName evidence="1">DUF2171 domain-containing protein</fullName>
    </submittedName>
</protein>
<comment type="caution">
    <text evidence="1">The sequence shown here is derived from an EMBL/GenBank/DDBJ whole genome shotgun (WGS) entry which is preliminary data.</text>
</comment>
<reference evidence="1" key="1">
    <citation type="submission" date="2021-03" db="EMBL/GenBank/DDBJ databases">
        <authorList>
            <person name="So Y."/>
        </authorList>
    </citation>
    <scope>NUCLEOTIDE SEQUENCE</scope>
    <source>
        <strain evidence="1">SG15</strain>
    </source>
</reference>
<evidence type="ECO:0000313" key="1">
    <source>
        <dbReference type="EMBL" id="MBP0492986.1"/>
    </source>
</evidence>
<dbReference type="EMBL" id="JAGIZA010000004">
    <property type="protein sequence ID" value="MBP0492986.1"/>
    <property type="molecule type" value="Genomic_DNA"/>
</dbReference>
<evidence type="ECO:0000313" key="2">
    <source>
        <dbReference type="Proteomes" id="UP000677537"/>
    </source>
</evidence>
<dbReference type="RefSeq" id="WP_209372904.1">
    <property type="nucleotide sequence ID" value="NZ_JAGIZA010000004.1"/>
</dbReference>
<organism evidence="1 2">
    <name type="scientific">Roseomonas indoligenes</name>
    <dbReference type="NCBI Taxonomy" id="2820811"/>
    <lineage>
        <taxon>Bacteria</taxon>
        <taxon>Pseudomonadati</taxon>
        <taxon>Pseudomonadota</taxon>
        <taxon>Alphaproteobacteria</taxon>
        <taxon>Acetobacterales</taxon>
        <taxon>Roseomonadaceae</taxon>
        <taxon>Roseomonas</taxon>
    </lineage>
</organism>
<proteinExistence type="predicted"/>